<dbReference type="RefSeq" id="WP_074766465.1">
    <property type="nucleotide sequence ID" value="NZ_FNWO01000004.1"/>
</dbReference>
<feature type="chain" id="PRO_5010179920" evidence="4">
    <location>
        <begin position="28"/>
        <end position="330"/>
    </location>
</feature>
<dbReference type="Pfam" id="PF13144">
    <property type="entry name" value="ChapFlgA"/>
    <property type="match status" value="1"/>
</dbReference>
<keyword evidence="2 4" id="KW-0732">Signal</keyword>
<gene>
    <name evidence="6" type="ORF">SAMN04244559_01152</name>
</gene>
<dbReference type="InterPro" id="IPR017585">
    <property type="entry name" value="SAF_FlgA"/>
</dbReference>
<evidence type="ECO:0000256" key="1">
    <source>
        <dbReference type="ARBA" id="ARBA00004418"/>
    </source>
</evidence>
<dbReference type="SMART" id="SM00858">
    <property type="entry name" value="SAF"/>
    <property type="match status" value="1"/>
</dbReference>
<protein>
    <submittedName>
        <fullName evidence="6">Flagella basal body P-ring formation protein FlgA</fullName>
    </submittedName>
</protein>
<keyword evidence="3" id="KW-0574">Periplasm</keyword>
<sequence length="330" mass="35400">MTSLRPVRRLAALALFAALVCGLPAAAAEPAVPALPPQLRPSVTLEGDVIRLGDLWENAGDKAEVPLARAPEPGKHITLEARWLAAVANAYALDWRPATPFDRSTVERAGRAIDIRAVETELREALALEGAPKGATVELANRGSLKILVPANADQTIGIRDLNYDPRMNRFSAVVEVPAGAANASRFKINGSVFASTRIPVLAHAMGRGEVISENDIEWVDVREETVRRDIVTNLRQVIGQEPRYPLRAGAPIRTAEIQKPISVARNSAVTIIVRTPFMVLSAQGRASEDGSVGDVIRVTNSQSKQIVDARVEGPGQVSVITAGQRAQAY</sequence>
<dbReference type="AlphaFoldDB" id="A0A1H6HCM3"/>
<dbReference type="Proteomes" id="UP000182983">
    <property type="component" value="Unassembled WGS sequence"/>
</dbReference>
<reference evidence="7" key="1">
    <citation type="submission" date="2016-10" db="EMBL/GenBank/DDBJ databases">
        <authorList>
            <person name="Varghese N."/>
            <person name="Submissions S."/>
        </authorList>
    </citation>
    <scope>NUCLEOTIDE SEQUENCE [LARGE SCALE GENOMIC DNA]</scope>
    <source>
        <strain evidence="7">DSM 13234</strain>
    </source>
</reference>
<evidence type="ECO:0000256" key="4">
    <source>
        <dbReference type="SAM" id="SignalP"/>
    </source>
</evidence>
<dbReference type="Gene3D" id="3.90.1210.10">
    <property type="entry name" value="Antifreeze-like/N-acetylneuraminic acid synthase C-terminal domain"/>
    <property type="match status" value="1"/>
</dbReference>
<keyword evidence="6" id="KW-0969">Cilium</keyword>
<evidence type="ECO:0000256" key="3">
    <source>
        <dbReference type="ARBA" id="ARBA00022764"/>
    </source>
</evidence>
<evidence type="ECO:0000313" key="6">
    <source>
        <dbReference type="EMBL" id="SEH31945.1"/>
    </source>
</evidence>
<keyword evidence="7" id="KW-1185">Reference proteome</keyword>
<accession>A0A1H6HCM3</accession>
<dbReference type="EMBL" id="FNWO01000004">
    <property type="protein sequence ID" value="SEH31945.1"/>
    <property type="molecule type" value="Genomic_DNA"/>
</dbReference>
<evidence type="ECO:0000256" key="2">
    <source>
        <dbReference type="ARBA" id="ARBA00022729"/>
    </source>
</evidence>
<dbReference type="PANTHER" id="PTHR36307:SF1">
    <property type="entry name" value="FLAGELLA BASAL BODY P-RING FORMATION PROTEIN FLGA"/>
    <property type="match status" value="1"/>
</dbReference>
<dbReference type="PANTHER" id="PTHR36307">
    <property type="entry name" value="FLAGELLA BASAL BODY P-RING FORMATION PROTEIN FLGA"/>
    <property type="match status" value="1"/>
</dbReference>
<dbReference type="Gene3D" id="2.30.30.760">
    <property type="match status" value="1"/>
</dbReference>
<evidence type="ECO:0000313" key="7">
    <source>
        <dbReference type="Proteomes" id="UP000182983"/>
    </source>
</evidence>
<dbReference type="CDD" id="cd11614">
    <property type="entry name" value="SAF_CpaB_FlgA_like"/>
    <property type="match status" value="1"/>
</dbReference>
<feature type="domain" description="SAF" evidence="5">
    <location>
        <begin position="197"/>
        <end position="259"/>
    </location>
</feature>
<keyword evidence="6" id="KW-0966">Cell projection</keyword>
<feature type="signal peptide" evidence="4">
    <location>
        <begin position="1"/>
        <end position="27"/>
    </location>
</feature>
<keyword evidence="6" id="KW-0282">Flagellum</keyword>
<name>A0A1H6HCM3_MAGFU</name>
<dbReference type="InterPro" id="IPR039246">
    <property type="entry name" value="Flagellar_FlgA"/>
</dbReference>
<dbReference type="GO" id="GO:0044780">
    <property type="term" value="P:bacterial-type flagellum assembly"/>
    <property type="evidence" value="ECO:0007669"/>
    <property type="project" value="InterPro"/>
</dbReference>
<dbReference type="GO" id="GO:0042597">
    <property type="term" value="C:periplasmic space"/>
    <property type="evidence" value="ECO:0007669"/>
    <property type="project" value="UniProtKB-SubCell"/>
</dbReference>
<dbReference type="NCBIfam" id="TIGR03170">
    <property type="entry name" value="flgA_cterm"/>
    <property type="match status" value="1"/>
</dbReference>
<dbReference type="InterPro" id="IPR013974">
    <property type="entry name" value="SAF"/>
</dbReference>
<proteinExistence type="predicted"/>
<organism evidence="6 7">
    <name type="scientific">Magnetospirillum fulvum</name>
    <name type="common">Rhodospirillum fulvum</name>
    <dbReference type="NCBI Taxonomy" id="1082"/>
    <lineage>
        <taxon>Bacteria</taxon>
        <taxon>Pseudomonadati</taxon>
        <taxon>Pseudomonadota</taxon>
        <taxon>Alphaproteobacteria</taxon>
        <taxon>Rhodospirillales</taxon>
        <taxon>Rhodospirillaceae</taxon>
        <taxon>Magnetospirillum</taxon>
    </lineage>
</organism>
<dbReference type="OrthoDB" id="7727421at2"/>
<evidence type="ECO:0000259" key="5">
    <source>
        <dbReference type="SMART" id="SM00858"/>
    </source>
</evidence>
<comment type="subcellular location">
    <subcellularLocation>
        <location evidence="1">Periplasm</location>
    </subcellularLocation>
</comment>